<keyword evidence="4" id="KW-0378">Hydrolase</keyword>
<dbReference type="GO" id="GO:0004519">
    <property type="term" value="F:endonuclease activity"/>
    <property type="evidence" value="ECO:0007669"/>
    <property type="project" value="UniProtKB-KW"/>
</dbReference>
<dbReference type="InterPro" id="IPR008947">
    <property type="entry name" value="PLipase_C/P1_nuclease_dom_sf"/>
</dbReference>
<evidence type="ECO:0000256" key="4">
    <source>
        <dbReference type="ARBA" id="ARBA00022801"/>
    </source>
</evidence>
<keyword evidence="2" id="KW-0479">Metal-binding</keyword>
<evidence type="ECO:0000256" key="2">
    <source>
        <dbReference type="ARBA" id="ARBA00022723"/>
    </source>
</evidence>
<name>K2J1I2_9GAMM</name>
<keyword evidence="3 8" id="KW-0255">Endonuclease</keyword>
<evidence type="ECO:0000256" key="3">
    <source>
        <dbReference type="ARBA" id="ARBA00022759"/>
    </source>
</evidence>
<accession>K2J1I2</accession>
<dbReference type="PANTHER" id="PTHR33146">
    <property type="entry name" value="ENDONUCLEASE 4"/>
    <property type="match status" value="1"/>
</dbReference>
<gene>
    <name evidence="8" type="ORF">B3C1_16501</name>
</gene>
<dbReference type="PATRIC" id="fig|745411.4.peg.3250"/>
<feature type="chain" id="PRO_5003861175" evidence="7">
    <location>
        <begin position="19"/>
        <end position="254"/>
    </location>
</feature>
<evidence type="ECO:0000256" key="1">
    <source>
        <dbReference type="ARBA" id="ARBA00022722"/>
    </source>
</evidence>
<dbReference type="eggNOG" id="ENOG502Z82C">
    <property type="taxonomic scope" value="Bacteria"/>
</dbReference>
<dbReference type="AlphaFoldDB" id="K2J1I2"/>
<dbReference type="GO" id="GO:0046872">
    <property type="term" value="F:metal ion binding"/>
    <property type="evidence" value="ECO:0007669"/>
    <property type="project" value="UniProtKB-KW"/>
</dbReference>
<dbReference type="EMBL" id="AMRI01000029">
    <property type="protein sequence ID" value="EKE68647.1"/>
    <property type="molecule type" value="Genomic_DNA"/>
</dbReference>
<dbReference type="OrthoDB" id="267579at2"/>
<feature type="signal peptide" evidence="7">
    <location>
        <begin position="1"/>
        <end position="18"/>
    </location>
</feature>
<keyword evidence="5" id="KW-1015">Disulfide bond</keyword>
<dbReference type="GO" id="GO:0016788">
    <property type="term" value="F:hydrolase activity, acting on ester bonds"/>
    <property type="evidence" value="ECO:0007669"/>
    <property type="project" value="InterPro"/>
</dbReference>
<dbReference type="PANTHER" id="PTHR33146:SF26">
    <property type="entry name" value="ENDONUCLEASE 4"/>
    <property type="match status" value="1"/>
</dbReference>
<dbReference type="STRING" id="745411.B3C1_16501"/>
<reference evidence="8 9" key="1">
    <citation type="journal article" date="2012" name="J. Bacteriol.">
        <title>Genome Sequence of Gallaecimonas xiamenensis Type Strain 3-C-1.</title>
        <authorList>
            <person name="Lai Q."/>
            <person name="Wang L."/>
            <person name="Wang W."/>
            <person name="Shao Z."/>
        </authorList>
    </citation>
    <scope>NUCLEOTIDE SEQUENCE [LARGE SCALE GENOMIC DNA]</scope>
    <source>
        <strain evidence="8 9">3-C-1</strain>
    </source>
</reference>
<keyword evidence="6" id="KW-0325">Glycoprotein</keyword>
<dbReference type="Pfam" id="PF02265">
    <property type="entry name" value="S1-P1_nuclease"/>
    <property type="match status" value="1"/>
</dbReference>
<sequence>MRHLLWLLAALVVSPTWAFGFNGHKAFCQAAYELTSPKTQQALDKVVASQGKYGSFAESCTWADDIKGDHHWDWSKPLHYVNIPRGASKLTDANCPATGCVLSGIRHYQALLTQNPNDWQALFFLSHFIGDLHQPLHVSYADDLGGNRALGQFFGEEKNLHGIWDYGMLGHMGGDDWKGFGHKLAGLANAKDAGGTPLAWGNQSMAITQQVYRYYQGHKTMGQEYVDHFGPVLEQRMEAGAERLAKVLDSIYDK</sequence>
<dbReference type="GO" id="GO:0006308">
    <property type="term" value="P:DNA catabolic process"/>
    <property type="evidence" value="ECO:0007669"/>
    <property type="project" value="InterPro"/>
</dbReference>
<keyword evidence="9" id="KW-1185">Reference proteome</keyword>
<comment type="caution">
    <text evidence="8">The sequence shown here is derived from an EMBL/GenBank/DDBJ whole genome shotgun (WGS) entry which is preliminary data.</text>
</comment>
<dbReference type="GO" id="GO:0003676">
    <property type="term" value="F:nucleic acid binding"/>
    <property type="evidence" value="ECO:0007669"/>
    <property type="project" value="InterPro"/>
</dbReference>
<keyword evidence="1" id="KW-0540">Nuclease</keyword>
<evidence type="ECO:0000313" key="9">
    <source>
        <dbReference type="Proteomes" id="UP000006755"/>
    </source>
</evidence>
<evidence type="ECO:0000256" key="6">
    <source>
        <dbReference type="ARBA" id="ARBA00023180"/>
    </source>
</evidence>
<evidence type="ECO:0000256" key="7">
    <source>
        <dbReference type="SAM" id="SignalP"/>
    </source>
</evidence>
<dbReference type="InterPro" id="IPR003154">
    <property type="entry name" value="S1/P1nuclease"/>
</dbReference>
<dbReference type="CDD" id="cd11010">
    <property type="entry name" value="S1-P1_nuclease"/>
    <property type="match status" value="1"/>
</dbReference>
<dbReference type="Proteomes" id="UP000006755">
    <property type="component" value="Unassembled WGS sequence"/>
</dbReference>
<dbReference type="Gene3D" id="1.10.575.10">
    <property type="entry name" value="P1 Nuclease"/>
    <property type="match status" value="1"/>
</dbReference>
<dbReference type="SUPFAM" id="SSF48537">
    <property type="entry name" value="Phospholipase C/P1 nuclease"/>
    <property type="match status" value="1"/>
</dbReference>
<organism evidence="8 9">
    <name type="scientific">Gallaecimonas xiamenensis 3-C-1</name>
    <dbReference type="NCBI Taxonomy" id="745411"/>
    <lineage>
        <taxon>Bacteria</taxon>
        <taxon>Pseudomonadati</taxon>
        <taxon>Pseudomonadota</taxon>
        <taxon>Gammaproteobacteria</taxon>
        <taxon>Enterobacterales</taxon>
        <taxon>Gallaecimonadaceae</taxon>
        <taxon>Gallaecimonas</taxon>
    </lineage>
</organism>
<keyword evidence="7" id="KW-0732">Signal</keyword>
<dbReference type="RefSeq" id="WP_008486227.1">
    <property type="nucleotide sequence ID" value="NZ_AMRI01000029.1"/>
</dbReference>
<evidence type="ECO:0000313" key="8">
    <source>
        <dbReference type="EMBL" id="EKE68647.1"/>
    </source>
</evidence>
<protein>
    <submittedName>
        <fullName evidence="8">Endonuclease</fullName>
    </submittedName>
</protein>
<evidence type="ECO:0000256" key="5">
    <source>
        <dbReference type="ARBA" id="ARBA00023157"/>
    </source>
</evidence>
<proteinExistence type="predicted"/>